<keyword evidence="7 12" id="KW-0418">Kinase</keyword>
<accession>A0A975AM60</accession>
<reference evidence="12 13" key="1">
    <citation type="submission" date="2021-03" db="EMBL/GenBank/DDBJ databases">
        <title>Novel species identification of genus Shewanella.</title>
        <authorList>
            <person name="Liu G."/>
            <person name="Zhang Q."/>
        </authorList>
    </citation>
    <scope>NUCLEOTIDE SEQUENCE [LARGE SCALE GENOMIC DNA]</scope>
    <source>
        <strain evidence="12 13">FJAT-53726</strain>
    </source>
</reference>
<evidence type="ECO:0000313" key="12">
    <source>
        <dbReference type="EMBL" id="QSX30948.1"/>
    </source>
</evidence>
<evidence type="ECO:0000256" key="4">
    <source>
        <dbReference type="ARBA" id="ARBA00022553"/>
    </source>
</evidence>
<dbReference type="PROSITE" id="PS50109">
    <property type="entry name" value="HIS_KIN"/>
    <property type="match status" value="1"/>
</dbReference>
<evidence type="ECO:0000313" key="13">
    <source>
        <dbReference type="Proteomes" id="UP000663281"/>
    </source>
</evidence>
<keyword evidence="9 10" id="KW-0472">Membrane</keyword>
<evidence type="ECO:0000256" key="5">
    <source>
        <dbReference type="ARBA" id="ARBA00022679"/>
    </source>
</evidence>
<feature type="transmembrane region" description="Helical" evidence="10">
    <location>
        <begin position="12"/>
        <end position="31"/>
    </location>
</feature>
<dbReference type="InterPro" id="IPR036097">
    <property type="entry name" value="HisK_dim/P_sf"/>
</dbReference>
<protein>
    <recommendedName>
        <fullName evidence="3">histidine kinase</fullName>
        <ecNumber evidence="3">2.7.13.3</ecNumber>
    </recommendedName>
</protein>
<feature type="domain" description="Histidine kinase" evidence="11">
    <location>
        <begin position="239"/>
        <end position="436"/>
    </location>
</feature>
<dbReference type="PANTHER" id="PTHR45436">
    <property type="entry name" value="SENSOR HISTIDINE KINASE YKOH"/>
    <property type="match status" value="1"/>
</dbReference>
<dbReference type="Gene3D" id="1.10.287.130">
    <property type="match status" value="1"/>
</dbReference>
<organism evidence="12 13">
    <name type="scientific">Shewanella cyperi</name>
    <dbReference type="NCBI Taxonomy" id="2814292"/>
    <lineage>
        <taxon>Bacteria</taxon>
        <taxon>Pseudomonadati</taxon>
        <taxon>Pseudomonadota</taxon>
        <taxon>Gammaproteobacteria</taxon>
        <taxon>Alteromonadales</taxon>
        <taxon>Shewanellaceae</taxon>
        <taxon>Shewanella</taxon>
    </lineage>
</organism>
<evidence type="ECO:0000256" key="7">
    <source>
        <dbReference type="ARBA" id="ARBA00022777"/>
    </source>
</evidence>
<dbReference type="GO" id="GO:0000155">
    <property type="term" value="F:phosphorelay sensor kinase activity"/>
    <property type="evidence" value="ECO:0007669"/>
    <property type="project" value="InterPro"/>
</dbReference>
<keyword evidence="6 10" id="KW-0812">Transmembrane</keyword>
<evidence type="ECO:0000256" key="10">
    <source>
        <dbReference type="SAM" id="Phobius"/>
    </source>
</evidence>
<dbReference type="SUPFAM" id="SSF47384">
    <property type="entry name" value="Homodimeric domain of signal transducing histidine kinase"/>
    <property type="match status" value="1"/>
</dbReference>
<dbReference type="AlphaFoldDB" id="A0A975AM60"/>
<dbReference type="InterPro" id="IPR050428">
    <property type="entry name" value="TCS_sensor_his_kinase"/>
</dbReference>
<keyword evidence="5" id="KW-0808">Transferase</keyword>
<dbReference type="PRINTS" id="PR00344">
    <property type="entry name" value="BCTRLSENSOR"/>
</dbReference>
<gene>
    <name evidence="12" type="ORF">JYB88_04685</name>
</gene>
<dbReference type="RefSeq" id="WP_207322281.1">
    <property type="nucleotide sequence ID" value="NZ_CP071501.1"/>
</dbReference>
<dbReference type="Pfam" id="PF02518">
    <property type="entry name" value="HATPase_c"/>
    <property type="match status" value="1"/>
</dbReference>
<evidence type="ECO:0000256" key="2">
    <source>
        <dbReference type="ARBA" id="ARBA00004370"/>
    </source>
</evidence>
<dbReference type="InterPro" id="IPR003594">
    <property type="entry name" value="HATPase_dom"/>
</dbReference>
<sequence length="436" mass="48228">MYSLKRHLSRNLLLTLILAMPILLLGLYQGIELLTRDFVASRLQHDADSLISALYLDQDSQWAVQNDRLPAIYHRIGSGHYFGVSADQGLLRSRSLFDKHITIQPLQPGQSRLEYQNNGAEEHWLSLSLAISKQGQTLTLWVAEDIGPLEQSRSRFLLLATGGILLLIAALLAIQYRQLQLGFAPLAAMPEAIRQLRTQGQALDREKLPSETAPLVDEISRLIQQLGQRVERSRHALGNLAHEMKRPLQGLRSWLDTLPESQRAEGLKQLTALQHLLERELKRSAIVGPAMPGRMLHAAEDLPPLLTLMGRIHSGIHLDSHYDPDLVLALERDDLLELLGNLLDNGCKHARSQVALTLSTNNDGLTILIDDDGAGVSDTELGSITMRGVRLDEHSEGHGLGLAICKDIADSYGGELGFARSSLGGLRARVFLPWPI</sequence>
<name>A0A975AM60_9GAMM</name>
<evidence type="ECO:0000259" key="11">
    <source>
        <dbReference type="PROSITE" id="PS50109"/>
    </source>
</evidence>
<evidence type="ECO:0000256" key="9">
    <source>
        <dbReference type="ARBA" id="ARBA00023136"/>
    </source>
</evidence>
<keyword evidence="13" id="KW-1185">Reference proteome</keyword>
<evidence type="ECO:0000256" key="6">
    <source>
        <dbReference type="ARBA" id="ARBA00022692"/>
    </source>
</evidence>
<dbReference type="EMBL" id="CP071504">
    <property type="protein sequence ID" value="QSX30948.1"/>
    <property type="molecule type" value="Genomic_DNA"/>
</dbReference>
<proteinExistence type="predicted"/>
<keyword evidence="8 10" id="KW-1133">Transmembrane helix</keyword>
<comment type="catalytic activity">
    <reaction evidence="1">
        <text>ATP + protein L-histidine = ADP + protein N-phospho-L-histidine.</text>
        <dbReference type="EC" id="2.7.13.3"/>
    </reaction>
</comment>
<evidence type="ECO:0000256" key="3">
    <source>
        <dbReference type="ARBA" id="ARBA00012438"/>
    </source>
</evidence>
<evidence type="ECO:0000256" key="1">
    <source>
        <dbReference type="ARBA" id="ARBA00000085"/>
    </source>
</evidence>
<dbReference type="Proteomes" id="UP000663281">
    <property type="component" value="Chromosome"/>
</dbReference>
<dbReference type="GO" id="GO:0005886">
    <property type="term" value="C:plasma membrane"/>
    <property type="evidence" value="ECO:0007669"/>
    <property type="project" value="TreeGrafter"/>
</dbReference>
<keyword evidence="4" id="KW-0597">Phosphoprotein</keyword>
<dbReference type="KEGG" id="scyp:JYB88_04685"/>
<dbReference type="InterPro" id="IPR005467">
    <property type="entry name" value="His_kinase_dom"/>
</dbReference>
<dbReference type="PANTHER" id="PTHR45436:SF5">
    <property type="entry name" value="SENSOR HISTIDINE KINASE TRCS"/>
    <property type="match status" value="1"/>
</dbReference>
<dbReference type="EC" id="2.7.13.3" evidence="3"/>
<dbReference type="Gene3D" id="3.30.565.10">
    <property type="entry name" value="Histidine kinase-like ATPase, C-terminal domain"/>
    <property type="match status" value="1"/>
</dbReference>
<dbReference type="InterPro" id="IPR036890">
    <property type="entry name" value="HATPase_C_sf"/>
</dbReference>
<comment type="subcellular location">
    <subcellularLocation>
        <location evidence="2">Membrane</location>
    </subcellularLocation>
</comment>
<dbReference type="SMART" id="SM00387">
    <property type="entry name" value="HATPase_c"/>
    <property type="match status" value="1"/>
</dbReference>
<dbReference type="InterPro" id="IPR004358">
    <property type="entry name" value="Sig_transdc_His_kin-like_C"/>
</dbReference>
<dbReference type="SUPFAM" id="SSF55874">
    <property type="entry name" value="ATPase domain of HSP90 chaperone/DNA topoisomerase II/histidine kinase"/>
    <property type="match status" value="1"/>
</dbReference>
<evidence type="ECO:0000256" key="8">
    <source>
        <dbReference type="ARBA" id="ARBA00022989"/>
    </source>
</evidence>